<dbReference type="FunFam" id="3.40.50.300:FF:000221">
    <property type="entry name" value="Multidrug ABC transporter ATP-binding protein"/>
    <property type="match status" value="1"/>
</dbReference>
<evidence type="ECO:0000256" key="9">
    <source>
        <dbReference type="SAM" id="Phobius"/>
    </source>
</evidence>
<dbReference type="eggNOG" id="COG1132">
    <property type="taxonomic scope" value="Bacteria"/>
</dbReference>
<evidence type="ECO:0000259" key="10">
    <source>
        <dbReference type="PROSITE" id="PS50893"/>
    </source>
</evidence>
<dbReference type="SUPFAM" id="SSF52540">
    <property type="entry name" value="P-loop containing nucleoside triphosphate hydrolases"/>
    <property type="match status" value="1"/>
</dbReference>
<dbReference type="GO" id="GO:0015421">
    <property type="term" value="F:ABC-type oligopeptide transporter activity"/>
    <property type="evidence" value="ECO:0007669"/>
    <property type="project" value="TreeGrafter"/>
</dbReference>
<keyword evidence="2" id="KW-0813">Transport</keyword>
<keyword evidence="7 9" id="KW-1133">Transmembrane helix</keyword>
<dbReference type="Gene3D" id="1.20.1560.10">
    <property type="entry name" value="ABC transporter type 1, transmembrane domain"/>
    <property type="match status" value="1"/>
</dbReference>
<dbReference type="STRING" id="234267.Acid_4487"/>
<dbReference type="GO" id="GO:0005524">
    <property type="term" value="F:ATP binding"/>
    <property type="evidence" value="ECO:0007669"/>
    <property type="project" value="UniProtKB-KW"/>
</dbReference>
<reference evidence="12" key="1">
    <citation type="submission" date="2006-10" db="EMBL/GenBank/DDBJ databases">
        <title>Complete sequence of Solibacter usitatus Ellin6076.</title>
        <authorList>
            <consortium name="US DOE Joint Genome Institute"/>
            <person name="Copeland A."/>
            <person name="Lucas S."/>
            <person name="Lapidus A."/>
            <person name="Barry K."/>
            <person name="Detter J.C."/>
            <person name="Glavina del Rio T."/>
            <person name="Hammon N."/>
            <person name="Israni S."/>
            <person name="Dalin E."/>
            <person name="Tice H."/>
            <person name="Pitluck S."/>
            <person name="Thompson L.S."/>
            <person name="Brettin T."/>
            <person name="Bruce D."/>
            <person name="Han C."/>
            <person name="Tapia R."/>
            <person name="Gilna P."/>
            <person name="Schmutz J."/>
            <person name="Larimer F."/>
            <person name="Land M."/>
            <person name="Hauser L."/>
            <person name="Kyrpides N."/>
            <person name="Mikhailova N."/>
            <person name="Janssen P.H."/>
            <person name="Kuske C.R."/>
            <person name="Richardson P."/>
        </authorList>
    </citation>
    <scope>NUCLEOTIDE SEQUENCE</scope>
    <source>
        <strain evidence="12">Ellin6076</strain>
    </source>
</reference>
<name>Q01Y17_SOLUE</name>
<dbReference type="GO" id="GO:0016887">
    <property type="term" value="F:ATP hydrolysis activity"/>
    <property type="evidence" value="ECO:0007669"/>
    <property type="project" value="InterPro"/>
</dbReference>
<gene>
    <name evidence="12" type="ordered locus">Acid_4487</name>
</gene>
<protein>
    <submittedName>
        <fullName evidence="12">ABC transporter related</fullName>
    </submittedName>
</protein>
<dbReference type="InterPro" id="IPR036640">
    <property type="entry name" value="ABC1_TM_sf"/>
</dbReference>
<evidence type="ECO:0000313" key="12">
    <source>
        <dbReference type="EMBL" id="ABJ85448.1"/>
    </source>
</evidence>
<dbReference type="EMBL" id="CP000473">
    <property type="protein sequence ID" value="ABJ85448.1"/>
    <property type="molecule type" value="Genomic_DNA"/>
</dbReference>
<evidence type="ECO:0000256" key="1">
    <source>
        <dbReference type="ARBA" id="ARBA00004651"/>
    </source>
</evidence>
<dbReference type="PROSITE" id="PS00211">
    <property type="entry name" value="ABC_TRANSPORTER_1"/>
    <property type="match status" value="1"/>
</dbReference>
<dbReference type="Gene3D" id="3.40.50.300">
    <property type="entry name" value="P-loop containing nucleotide triphosphate hydrolases"/>
    <property type="match status" value="1"/>
</dbReference>
<dbReference type="PROSITE" id="PS50929">
    <property type="entry name" value="ABC_TM1F"/>
    <property type="match status" value="1"/>
</dbReference>
<evidence type="ECO:0000256" key="4">
    <source>
        <dbReference type="ARBA" id="ARBA00022692"/>
    </source>
</evidence>
<keyword evidence="3" id="KW-1003">Cell membrane</keyword>
<dbReference type="AlphaFoldDB" id="Q01Y17"/>
<evidence type="ECO:0000256" key="6">
    <source>
        <dbReference type="ARBA" id="ARBA00022840"/>
    </source>
</evidence>
<dbReference type="InterPro" id="IPR039421">
    <property type="entry name" value="Type_1_exporter"/>
</dbReference>
<dbReference type="PANTHER" id="PTHR43394:SF1">
    <property type="entry name" value="ATP-BINDING CASSETTE SUB-FAMILY B MEMBER 10, MITOCHONDRIAL"/>
    <property type="match status" value="1"/>
</dbReference>
<evidence type="ECO:0000256" key="5">
    <source>
        <dbReference type="ARBA" id="ARBA00022741"/>
    </source>
</evidence>
<dbReference type="InterPro" id="IPR027417">
    <property type="entry name" value="P-loop_NTPase"/>
</dbReference>
<proteinExistence type="predicted"/>
<accession>Q01Y17</accession>
<dbReference type="PANTHER" id="PTHR43394">
    <property type="entry name" value="ATP-DEPENDENT PERMEASE MDL1, MITOCHONDRIAL"/>
    <property type="match status" value="1"/>
</dbReference>
<keyword evidence="5" id="KW-0547">Nucleotide-binding</keyword>
<dbReference type="PROSITE" id="PS50893">
    <property type="entry name" value="ABC_TRANSPORTER_2"/>
    <property type="match status" value="1"/>
</dbReference>
<dbReference type="InterPro" id="IPR003439">
    <property type="entry name" value="ABC_transporter-like_ATP-bd"/>
</dbReference>
<keyword evidence="8 9" id="KW-0472">Membrane</keyword>
<evidence type="ECO:0000256" key="8">
    <source>
        <dbReference type="ARBA" id="ARBA00023136"/>
    </source>
</evidence>
<dbReference type="SUPFAM" id="SSF90123">
    <property type="entry name" value="ABC transporter transmembrane region"/>
    <property type="match status" value="1"/>
</dbReference>
<keyword evidence="6" id="KW-0067">ATP-binding</keyword>
<dbReference type="GO" id="GO:0005886">
    <property type="term" value="C:plasma membrane"/>
    <property type="evidence" value="ECO:0007669"/>
    <property type="project" value="UniProtKB-SubCell"/>
</dbReference>
<comment type="subcellular location">
    <subcellularLocation>
        <location evidence="1">Cell membrane</location>
        <topology evidence="1">Multi-pass membrane protein</topology>
    </subcellularLocation>
</comment>
<dbReference type="HOGENOM" id="CLU_000604_84_3_0"/>
<feature type="domain" description="ABC transmembrane type-1" evidence="11">
    <location>
        <begin position="41"/>
        <end position="329"/>
    </location>
</feature>
<dbReference type="OrthoDB" id="9806127at2"/>
<evidence type="ECO:0000259" key="11">
    <source>
        <dbReference type="PROSITE" id="PS50929"/>
    </source>
</evidence>
<dbReference type="Pfam" id="PF00005">
    <property type="entry name" value="ABC_tran"/>
    <property type="match status" value="1"/>
</dbReference>
<evidence type="ECO:0000256" key="3">
    <source>
        <dbReference type="ARBA" id="ARBA00022475"/>
    </source>
</evidence>
<dbReference type="InParanoid" id="Q01Y17"/>
<feature type="domain" description="ABC transporter" evidence="10">
    <location>
        <begin position="364"/>
        <end position="604"/>
    </location>
</feature>
<feature type="transmembrane region" description="Helical" evidence="9">
    <location>
        <begin position="289"/>
        <end position="310"/>
    </location>
</feature>
<dbReference type="InterPro" id="IPR011527">
    <property type="entry name" value="ABC1_TM_dom"/>
</dbReference>
<evidence type="ECO:0000256" key="2">
    <source>
        <dbReference type="ARBA" id="ARBA00022448"/>
    </source>
</evidence>
<keyword evidence="4 9" id="KW-0812">Transmembrane</keyword>
<organism evidence="12">
    <name type="scientific">Solibacter usitatus (strain Ellin6076)</name>
    <dbReference type="NCBI Taxonomy" id="234267"/>
    <lineage>
        <taxon>Bacteria</taxon>
        <taxon>Pseudomonadati</taxon>
        <taxon>Acidobacteriota</taxon>
        <taxon>Terriglobia</taxon>
        <taxon>Bryobacterales</taxon>
        <taxon>Solibacteraceae</taxon>
        <taxon>Candidatus Solibacter</taxon>
    </lineage>
</organism>
<dbReference type="InterPro" id="IPR017871">
    <property type="entry name" value="ABC_transporter-like_CS"/>
</dbReference>
<dbReference type="InterPro" id="IPR003593">
    <property type="entry name" value="AAA+_ATPase"/>
</dbReference>
<sequence length="610" mass="68326">MHPPQPARPDQDLSWRDRLSALGNVRPLLRMVWDTSPPLVLASIVFRLLRALLPLGMLWVSKLIIDAVVGWISRGSGNLPGIWKLVALELGLAVASDVLGRANTLCDSLLGDRFTNRVSVKLMEHATRLDLAQFEDPVFYDKLERARRQTTGRLGLLASLLNICQDMLTLVSLSTGLIVFSPWLMVLLVAAVIPAFLGETHFTSLAYSVLYKRTPERRRLDYLRFLGASAQSAKEIKIFGLGTHLSKHYDEVSERIYNENKQIAIKRATLGSALNLISTGGYYGAYVVVLARTLAGAISLGSFTFLTGAFNRSRAYIERILSGFNDISEQAVFLKDLFDFLALEPSIRSQPNSLPAPRPIRRGFEFRNVGFHYPGSPKQVVQNISFTLHHHEKVALIGENGAGKTTLVKLLARLYDPTEGQILLDGIDLREYDVEDLRREIGVIFQDYMRYDLSVLENIGFGKVESLREQPRIDLAAEKSLAKSVIDRLPNGYDQMVGRRFEGGVDLSGGEWQKIALARAYMRDAQVLILDEPTATLDARAEYEVFRRFADLTFERMAVLISHRFSTVRMADRILVLAGGSIQEQGTHKQLLELGGRYAELFELQAAGYR</sequence>
<feature type="transmembrane region" description="Helical" evidence="9">
    <location>
        <begin position="186"/>
        <end position="210"/>
    </location>
</feature>
<evidence type="ECO:0000256" key="7">
    <source>
        <dbReference type="ARBA" id="ARBA00022989"/>
    </source>
</evidence>
<dbReference type="KEGG" id="sus:Acid_4487"/>
<dbReference type="SMART" id="SM00382">
    <property type="entry name" value="AAA"/>
    <property type="match status" value="1"/>
</dbReference>